<dbReference type="AlphaFoldDB" id="A0A0A6WWE1"/>
<dbReference type="Proteomes" id="UP000054537">
    <property type="component" value="Unassembled WGS sequence"/>
</dbReference>
<evidence type="ECO:0000313" key="2">
    <source>
        <dbReference type="Proteomes" id="UP000054537"/>
    </source>
</evidence>
<comment type="caution">
    <text evidence="1">The sequence shown here is derived from an EMBL/GenBank/DDBJ whole genome shotgun (WGS) entry which is preliminary data.</text>
</comment>
<accession>A0A0A6WWE1</accession>
<sequence>MWFLAGTFGDRVRRRCTVSPGAPLVVPAVNLTSSDERDCRDFMAEATGTIEFDGAPVPAERIEHETITFTAGAGNAVTGDAGVTKRVGCGLWATIPAPAAGEHTVRIHGTSGTFEVTAEYLLTVPAASQVAVS</sequence>
<protein>
    <submittedName>
        <fullName evidence="1">Uncharacterized protein</fullName>
    </submittedName>
</protein>
<name>A0A0A6WWE1_ACTUT</name>
<reference evidence="1 2" key="1">
    <citation type="submission" date="2014-10" db="EMBL/GenBank/DDBJ databases">
        <title>Draft genome sequence of Actinoplanes utahensis NRRL 12052.</title>
        <authorList>
            <person name="Velasco-Bucheli B."/>
            <person name="del Cerro C."/>
            <person name="Hormigo D."/>
            <person name="Garcia J.L."/>
            <person name="Acebal C."/>
            <person name="Arroyo M."/>
            <person name="de la Mata I."/>
        </authorList>
    </citation>
    <scope>NUCLEOTIDE SEQUENCE [LARGE SCALE GENOMIC DNA]</scope>
    <source>
        <strain evidence="1 2">NRRL 12052</strain>
    </source>
</reference>
<organism evidence="1 2">
    <name type="scientific">Actinoplanes utahensis</name>
    <dbReference type="NCBI Taxonomy" id="1869"/>
    <lineage>
        <taxon>Bacteria</taxon>
        <taxon>Bacillati</taxon>
        <taxon>Actinomycetota</taxon>
        <taxon>Actinomycetes</taxon>
        <taxon>Micromonosporales</taxon>
        <taxon>Micromonosporaceae</taxon>
        <taxon>Actinoplanes</taxon>
    </lineage>
</organism>
<evidence type="ECO:0000313" key="1">
    <source>
        <dbReference type="EMBL" id="KHD72007.1"/>
    </source>
</evidence>
<dbReference type="EMBL" id="JRTT01000141">
    <property type="protein sequence ID" value="KHD72007.1"/>
    <property type="molecule type" value="Genomic_DNA"/>
</dbReference>
<keyword evidence="2" id="KW-1185">Reference proteome</keyword>
<gene>
    <name evidence="1" type="ORF">MB27_42590</name>
</gene>
<proteinExistence type="predicted"/>